<evidence type="ECO:0000313" key="2">
    <source>
        <dbReference type="EMBL" id="MBB6495492.1"/>
    </source>
</evidence>
<keyword evidence="1" id="KW-0732">Signal</keyword>
<reference evidence="2 5" key="2">
    <citation type="submission" date="2020-08" db="EMBL/GenBank/DDBJ databases">
        <title>Genomic Encyclopedia of Type Strains, Phase IV (KMG-V): Genome sequencing to study the core and pangenomes of soil and plant-associated prokaryotes.</title>
        <authorList>
            <person name="Whitman W."/>
        </authorList>
    </citation>
    <scope>NUCLEOTIDE SEQUENCE [LARGE SCALE GENOMIC DNA]</scope>
    <source>
        <strain evidence="2 5">SEMIA 4059</strain>
    </source>
</reference>
<keyword evidence="3" id="KW-0614">Plasmid</keyword>
<accession>A0A6P1CDX9</accession>
<reference evidence="3 4" key="1">
    <citation type="submission" date="2020-02" db="EMBL/GenBank/DDBJ databases">
        <title>Draft genome sequence of Rhizobium tropici.</title>
        <authorList>
            <person name="Khayi S."/>
            <person name="Jemo M."/>
        </authorList>
    </citation>
    <scope>NUCLEOTIDE SEQUENCE [LARGE SCALE GENOMIC DNA]</scope>
    <source>
        <strain evidence="3 4">A12</strain>
        <plasmid evidence="3">pA12b</plasmid>
    </source>
</reference>
<evidence type="ECO:0000313" key="4">
    <source>
        <dbReference type="Proteomes" id="UP000471190"/>
    </source>
</evidence>
<dbReference type="EMBL" id="JACHBF010000031">
    <property type="protein sequence ID" value="MBB6495492.1"/>
    <property type="molecule type" value="Genomic_DNA"/>
</dbReference>
<dbReference type="RefSeq" id="WP_004122936.1">
    <property type="nucleotide sequence ID" value="NZ_JAADZA010000048.1"/>
</dbReference>
<evidence type="ECO:0000313" key="3">
    <source>
        <dbReference type="EMBL" id="NEV14631.1"/>
    </source>
</evidence>
<feature type="chain" id="PRO_5026770491" evidence="1">
    <location>
        <begin position="28"/>
        <end position="394"/>
    </location>
</feature>
<feature type="signal peptide" evidence="1">
    <location>
        <begin position="1"/>
        <end position="27"/>
    </location>
</feature>
<dbReference type="Proteomes" id="UP000471190">
    <property type="component" value="Unassembled WGS sequence"/>
</dbReference>
<dbReference type="GeneID" id="32530447"/>
<geneLocation type="plasmid" evidence="3">
    <name>pA12b</name>
</geneLocation>
<dbReference type="EMBL" id="JAADZA010000048">
    <property type="protein sequence ID" value="NEV14631.1"/>
    <property type="molecule type" value="Genomic_DNA"/>
</dbReference>
<evidence type="ECO:0000256" key="1">
    <source>
        <dbReference type="SAM" id="SignalP"/>
    </source>
</evidence>
<evidence type="ECO:0000313" key="5">
    <source>
        <dbReference type="Proteomes" id="UP000526625"/>
    </source>
</evidence>
<organism evidence="3 4">
    <name type="scientific">Rhizobium tropici</name>
    <dbReference type="NCBI Taxonomy" id="398"/>
    <lineage>
        <taxon>Bacteria</taxon>
        <taxon>Pseudomonadati</taxon>
        <taxon>Pseudomonadota</taxon>
        <taxon>Alphaproteobacteria</taxon>
        <taxon>Hyphomicrobiales</taxon>
        <taxon>Rhizobiaceae</taxon>
        <taxon>Rhizobium/Agrobacterium group</taxon>
        <taxon>Rhizobium</taxon>
    </lineage>
</organism>
<dbReference type="AlphaFoldDB" id="A0A6P1CDX9"/>
<name>A0A6P1CDX9_RHITR</name>
<proteinExistence type="predicted"/>
<gene>
    <name evidence="2" type="ORF">GGD45_005957</name>
    <name evidence="3" type="ORF">GXW80_27010</name>
</gene>
<keyword evidence="5" id="KW-1185">Reference proteome</keyword>
<dbReference type="Proteomes" id="UP000526625">
    <property type="component" value="Unassembled WGS sequence"/>
</dbReference>
<protein>
    <submittedName>
        <fullName evidence="3">Uncharacterized protein</fullName>
    </submittedName>
</protein>
<sequence>MRMKRRFLYTIITIVLSVSVSMGAATAAVSYRHLSTTNGTTILLVEGSFETGDDPQHIALELAASPAKYIAFNSAGGDRSIAMAFGKAIRKTGLPTLQTKGSPCLETCLLAFMGGLSRYAEDESIGISVETFATSAESDGRLNPSVSAALKDYLGTMGVSASLLDAALSMPLGQSKELNLVDMAGYQLVTAQLNEESASADEVQDIQPTDQAGAVEVFNEFQRVWSGSSSEAVAFLRNVYADRIQYYGKDLSREDVLKEKSAFVDRWPTRIYTARPGSVHALCADKCSVFGVVDWYAFSATRKKGASGAVNLALTWDPVSRRIVSETGRVIETDKAVAGPDRIIRRWILDATACSIGNAVDAEVCKSRSILEADLNSSGWCDQRGLGWRQCASP</sequence>
<comment type="caution">
    <text evidence="3">The sequence shown here is derived from an EMBL/GenBank/DDBJ whole genome shotgun (WGS) entry which is preliminary data.</text>
</comment>